<dbReference type="InterPro" id="IPR051615">
    <property type="entry name" value="Transcr_Regulatory_Elem"/>
</dbReference>
<evidence type="ECO:0000256" key="5">
    <source>
        <dbReference type="ARBA" id="ARBA00023125"/>
    </source>
</evidence>
<keyword evidence="4" id="KW-0805">Transcription regulation</keyword>
<keyword evidence="5" id="KW-0238">DNA-binding</keyword>
<dbReference type="PROSITE" id="PS00463">
    <property type="entry name" value="ZN2_CY6_FUNGAL_1"/>
    <property type="match status" value="1"/>
</dbReference>
<dbReference type="Pfam" id="PF00172">
    <property type="entry name" value="Zn_clus"/>
    <property type="match status" value="1"/>
</dbReference>
<dbReference type="Proteomes" id="UP000054886">
    <property type="component" value="Unassembled WGS sequence"/>
</dbReference>
<dbReference type="InterPro" id="IPR036864">
    <property type="entry name" value="Zn2-C6_fun-type_DNA-bd_sf"/>
</dbReference>
<dbReference type="Gene3D" id="4.10.240.10">
    <property type="entry name" value="Zn(2)-C6 fungal-type DNA-binding domain"/>
    <property type="match status" value="1"/>
</dbReference>
<evidence type="ECO:0000256" key="2">
    <source>
        <dbReference type="ARBA" id="ARBA00022723"/>
    </source>
</evidence>
<keyword evidence="3" id="KW-0862">Zinc</keyword>
<dbReference type="AlphaFoldDB" id="A0A0W0DQF9"/>
<dbReference type="GO" id="GO:0009063">
    <property type="term" value="P:amino acid catabolic process"/>
    <property type="evidence" value="ECO:0007669"/>
    <property type="project" value="EnsemblFungi"/>
</dbReference>
<dbReference type="VEuPathDB" id="FungiDB:GWK60_M11363"/>
<dbReference type="GO" id="GO:0045893">
    <property type="term" value="P:positive regulation of DNA-templated transcription"/>
    <property type="evidence" value="ECO:0007669"/>
    <property type="project" value="EnsemblFungi"/>
</dbReference>
<dbReference type="InterPro" id="IPR007219">
    <property type="entry name" value="XnlR_reg_dom"/>
</dbReference>
<dbReference type="PROSITE" id="PS50048">
    <property type="entry name" value="ZN2_CY6_FUNGAL_2"/>
    <property type="match status" value="1"/>
</dbReference>
<dbReference type="GO" id="GO:0000981">
    <property type="term" value="F:DNA-binding transcription factor activity, RNA polymerase II-specific"/>
    <property type="evidence" value="ECO:0007669"/>
    <property type="project" value="InterPro"/>
</dbReference>
<evidence type="ECO:0000313" key="9">
    <source>
        <dbReference type="Proteomes" id="UP000054886"/>
    </source>
</evidence>
<dbReference type="EMBL" id="LLZZ01000139">
    <property type="protein sequence ID" value="KTB00344.1"/>
    <property type="molecule type" value="Genomic_DNA"/>
</dbReference>
<dbReference type="OMA" id="PMAWYLS"/>
<dbReference type="SUPFAM" id="SSF57701">
    <property type="entry name" value="Zn2/Cys6 DNA-binding domain"/>
    <property type="match status" value="1"/>
</dbReference>
<name>A0A0W0DQF9_CANGB</name>
<dbReference type="VEuPathDB" id="FungiDB:CAGL0M11440g"/>
<dbReference type="GO" id="GO:0008270">
    <property type="term" value="F:zinc ion binding"/>
    <property type="evidence" value="ECO:0007669"/>
    <property type="project" value="InterPro"/>
</dbReference>
<evidence type="ECO:0000256" key="6">
    <source>
        <dbReference type="ARBA" id="ARBA00023163"/>
    </source>
</evidence>
<evidence type="ECO:0000256" key="4">
    <source>
        <dbReference type="ARBA" id="ARBA00023015"/>
    </source>
</evidence>
<dbReference type="VEuPathDB" id="FungiDB:B1J91_M11440g"/>
<dbReference type="PhylomeDB" id="A0A0W0DQF9"/>
<dbReference type="GO" id="GO:0003677">
    <property type="term" value="F:DNA binding"/>
    <property type="evidence" value="ECO:0007669"/>
    <property type="project" value="UniProtKB-KW"/>
</dbReference>
<dbReference type="PANTHER" id="PTHR31313">
    <property type="entry name" value="TY1 ENHANCER ACTIVATOR"/>
    <property type="match status" value="1"/>
</dbReference>
<dbReference type="GO" id="GO:0006351">
    <property type="term" value="P:DNA-templated transcription"/>
    <property type="evidence" value="ECO:0007669"/>
    <property type="project" value="InterPro"/>
</dbReference>
<dbReference type="PANTHER" id="PTHR31313:SF82">
    <property type="entry name" value="ACTIVATORY PROTEIN CHA4-RELATED"/>
    <property type="match status" value="1"/>
</dbReference>
<keyword evidence="2" id="KW-0479">Metal-binding</keyword>
<keyword evidence="7" id="KW-0539">Nucleus</keyword>
<protein>
    <submittedName>
        <fullName evidence="8">Activatory protein CHA4</fullName>
    </submittedName>
</protein>
<comment type="subcellular location">
    <subcellularLocation>
        <location evidence="1">Nucleus</location>
    </subcellularLocation>
</comment>
<accession>A0A0W0DQF9</accession>
<dbReference type="Pfam" id="PF04082">
    <property type="entry name" value="Fungal_trans"/>
    <property type="match status" value="1"/>
</dbReference>
<evidence type="ECO:0000256" key="3">
    <source>
        <dbReference type="ARBA" id="ARBA00022833"/>
    </source>
</evidence>
<dbReference type="CDD" id="cd12148">
    <property type="entry name" value="fungal_TF_MHR"/>
    <property type="match status" value="1"/>
</dbReference>
<proteinExistence type="predicted"/>
<gene>
    <name evidence="8" type="ORF">AO440_004347</name>
</gene>
<organism evidence="8 9">
    <name type="scientific">Candida glabrata</name>
    <name type="common">Yeast</name>
    <name type="synonym">Torulopsis glabrata</name>
    <dbReference type="NCBI Taxonomy" id="5478"/>
    <lineage>
        <taxon>Eukaryota</taxon>
        <taxon>Fungi</taxon>
        <taxon>Dikarya</taxon>
        <taxon>Ascomycota</taxon>
        <taxon>Saccharomycotina</taxon>
        <taxon>Saccharomycetes</taxon>
        <taxon>Saccharomycetales</taxon>
        <taxon>Saccharomycetaceae</taxon>
        <taxon>Nakaseomyces</taxon>
    </lineage>
</organism>
<dbReference type="OrthoDB" id="2428527at2759"/>
<dbReference type="SMART" id="SM00066">
    <property type="entry name" value="GAL4"/>
    <property type="match status" value="1"/>
</dbReference>
<evidence type="ECO:0000256" key="7">
    <source>
        <dbReference type="ARBA" id="ARBA00023242"/>
    </source>
</evidence>
<reference evidence="8 9" key="1">
    <citation type="submission" date="2015-10" db="EMBL/GenBank/DDBJ databases">
        <title>Draft genomes sequences of Candida glabrata isolates 1A, 1B, 2A, 2B, 3A and 3B.</title>
        <authorList>
            <person name="Haavelsrud O.E."/>
            <person name="Gaustad P."/>
        </authorList>
    </citation>
    <scope>NUCLEOTIDE SEQUENCE [LARGE SCALE GENOMIC DNA]</scope>
    <source>
        <strain evidence="8">910700640</strain>
    </source>
</reference>
<dbReference type="VEuPathDB" id="FungiDB:GW608_M11363"/>
<keyword evidence="6" id="KW-0804">Transcription</keyword>
<dbReference type="GO" id="GO:0005634">
    <property type="term" value="C:nucleus"/>
    <property type="evidence" value="ECO:0007669"/>
    <property type="project" value="UniProtKB-SubCell"/>
</dbReference>
<evidence type="ECO:0000313" key="8">
    <source>
        <dbReference type="EMBL" id="KTB00344.1"/>
    </source>
</evidence>
<dbReference type="InterPro" id="IPR001138">
    <property type="entry name" value="Zn2Cys6_DnaBD"/>
</dbReference>
<dbReference type="VEuPathDB" id="FungiDB:GVI51_M11385"/>
<dbReference type="SMART" id="SM00906">
    <property type="entry name" value="Fungal_trans"/>
    <property type="match status" value="1"/>
</dbReference>
<evidence type="ECO:0000256" key="1">
    <source>
        <dbReference type="ARBA" id="ARBA00004123"/>
    </source>
</evidence>
<sequence>MSGVRKLACEGCRKRRRRCDKKVPCSNCVKHKIECVMTNNDLRSNRTSVAYVQSLEKRVKDLEMHITQMRGTVDSGIDEVESVGSLNASDGSVENLNSGGLSTNIGIYPSNSLSLKRPRPPITQTSSQRQLLNLSKNPTILKGLSLFFKWLYPGHFMFIHRETFLNSFFGDFNTKSYYCSEELVYAIFALGAQIADRSDDVANMGAEYYRRSKSMVLTKIFQLNEDLNDESTSSSKLAIIQTLLCLAFYDIGHGDNPMAWYLSGLAFRISYEIGLHLNPEAWAHVYEDELSGVDIEVRSRVYWGCYIADHLITLLFGRTTILKLSNSTVPETDELPEIESGIEDFIFDPKCTLSMAKPLKNLIVVCRITEVFAPKIFGQSEFPMQRREHLSKFNLEMYNWRKDLPKELRWSRSTIKNMHDFNPSRAYIWFHYYLVLISYNKPFLEELKLSRELITEHIDELSLLLEGWEIKFGGFQTTNLYMVYCVILSLQCMKTETISNRHYKQFMAFLKSPSLTYEIAKKFVDNDNEPAGTEPLDLLLGTLSSGTDLKLEYNLDFTLLNEIDLLIGGSNGPML</sequence>
<comment type="caution">
    <text evidence="8">The sequence shown here is derived from an EMBL/GenBank/DDBJ whole genome shotgun (WGS) entry which is preliminary data.</text>
</comment>